<gene>
    <name evidence="1" type="ORF">C0V70_07755</name>
</gene>
<evidence type="ECO:0000313" key="2">
    <source>
        <dbReference type="Proteomes" id="UP000235584"/>
    </source>
</evidence>
<dbReference type="Proteomes" id="UP000235584">
    <property type="component" value="Chromosome"/>
</dbReference>
<name>A0A2K9NTD2_BACTC</name>
<dbReference type="AlphaFoldDB" id="A0A2K9NTD2"/>
<keyword evidence="2" id="KW-1185">Reference proteome</keyword>
<organism evidence="1 2">
    <name type="scientific">Bacteriovorax stolpii</name>
    <name type="common">Bdellovibrio stolpii</name>
    <dbReference type="NCBI Taxonomy" id="960"/>
    <lineage>
        <taxon>Bacteria</taxon>
        <taxon>Pseudomonadati</taxon>
        <taxon>Bdellovibrionota</taxon>
        <taxon>Bacteriovoracia</taxon>
        <taxon>Bacteriovoracales</taxon>
        <taxon>Bacteriovoracaceae</taxon>
        <taxon>Bacteriovorax</taxon>
    </lineage>
</organism>
<proteinExistence type="predicted"/>
<evidence type="ECO:0000313" key="1">
    <source>
        <dbReference type="EMBL" id="AUN98004.1"/>
    </source>
</evidence>
<accession>A0A2K9NTD2</accession>
<dbReference type="RefSeq" id="WP_102243295.1">
    <property type="nucleotide sequence ID" value="NZ_CP025704.1"/>
</dbReference>
<sequence>MIGLMIAASVMAEDVSVQSLSDGACWYEQGDALRIASFNDRESILITRDEVEYQVEELLYGKKREKALTSDLTLHCGGYGSSLVVKSEFNNRPICLWLKLNKGKLQIRSMGGLEQTKNELCDGYKWGELIVGLKSIDQKQLLESEQFHSMIKSVSVISGTTMKVVLKDEFHGKEYAAMDELKKHNLKYVELNFYQHPVGEAAPLK</sequence>
<reference evidence="1 2" key="1">
    <citation type="submission" date="2018-01" db="EMBL/GenBank/DDBJ databases">
        <title>Complete genome sequence of Bacteriovorax stolpii DSM12778.</title>
        <authorList>
            <person name="Tang B."/>
            <person name="Chang J."/>
        </authorList>
    </citation>
    <scope>NUCLEOTIDE SEQUENCE [LARGE SCALE GENOMIC DNA]</scope>
    <source>
        <strain evidence="1 2">DSM 12778</strain>
    </source>
</reference>
<dbReference type="KEGG" id="bsto:C0V70_07755"/>
<dbReference type="EMBL" id="CP025704">
    <property type="protein sequence ID" value="AUN98004.1"/>
    <property type="molecule type" value="Genomic_DNA"/>
</dbReference>
<protein>
    <submittedName>
        <fullName evidence="1">Uncharacterized protein</fullName>
    </submittedName>
</protein>